<dbReference type="RefSeq" id="WP_182152503.1">
    <property type="nucleotide sequence ID" value="NZ_JACEZU010000002.1"/>
</dbReference>
<evidence type="ECO:0000256" key="2">
    <source>
        <dbReference type="ARBA" id="ARBA00023315"/>
    </source>
</evidence>
<evidence type="ECO:0000313" key="5">
    <source>
        <dbReference type="Proteomes" id="UP000573499"/>
    </source>
</evidence>
<dbReference type="EMBL" id="JACEZU010000002">
    <property type="protein sequence ID" value="MBA5686687.1"/>
    <property type="molecule type" value="Genomic_DNA"/>
</dbReference>
<keyword evidence="5" id="KW-1185">Reference proteome</keyword>
<protein>
    <submittedName>
        <fullName evidence="4">GNAT family N-acetyltransferase</fullName>
    </submittedName>
</protein>
<gene>
    <name evidence="4" type="ORF">H3H39_06415</name>
</gene>
<reference evidence="4 5" key="1">
    <citation type="submission" date="2020-07" db="EMBL/GenBank/DDBJ databases">
        <title>Novel species isolated from subtropical streams in China.</title>
        <authorList>
            <person name="Lu H."/>
        </authorList>
    </citation>
    <scope>NUCLEOTIDE SEQUENCE [LARGE SCALE GENOMIC DNA]</scope>
    <source>
        <strain evidence="4 5">LX47W</strain>
    </source>
</reference>
<proteinExistence type="predicted"/>
<dbReference type="InterPro" id="IPR016181">
    <property type="entry name" value="Acyl_CoA_acyltransferase"/>
</dbReference>
<dbReference type="PANTHER" id="PTHR43877:SF2">
    <property type="entry name" value="AMINOALKYLPHOSPHONATE N-ACETYLTRANSFERASE-RELATED"/>
    <property type="match status" value="1"/>
</dbReference>
<sequence>MTIQYEKILKPDAEQVEPLRNALKAFNEAQLGDYSAEPILVKAGTNNGQICGAVHGWLQFGWLYVNMLWVDESFRRRGIGTVLLQEIEEYATSRRIFRSRLATSDFQPGYALYRQCGYEVYATIPIMPASDGTDAHVEYLMWKHWLADVPAAVKSAL</sequence>
<dbReference type="Gene3D" id="3.40.630.30">
    <property type="match status" value="1"/>
</dbReference>
<dbReference type="PANTHER" id="PTHR43877">
    <property type="entry name" value="AMINOALKYLPHOSPHONATE N-ACETYLTRANSFERASE-RELATED-RELATED"/>
    <property type="match status" value="1"/>
</dbReference>
<accession>A0A7W2IJT6</accession>
<organism evidence="4 5">
    <name type="scientific">Rugamonas apoptosis</name>
    <dbReference type="NCBI Taxonomy" id="2758570"/>
    <lineage>
        <taxon>Bacteria</taxon>
        <taxon>Pseudomonadati</taxon>
        <taxon>Pseudomonadota</taxon>
        <taxon>Betaproteobacteria</taxon>
        <taxon>Burkholderiales</taxon>
        <taxon>Oxalobacteraceae</taxon>
        <taxon>Telluria group</taxon>
        <taxon>Rugamonas</taxon>
    </lineage>
</organism>
<dbReference type="InterPro" id="IPR000182">
    <property type="entry name" value="GNAT_dom"/>
</dbReference>
<evidence type="ECO:0000256" key="1">
    <source>
        <dbReference type="ARBA" id="ARBA00022679"/>
    </source>
</evidence>
<keyword evidence="1 4" id="KW-0808">Transferase</keyword>
<name>A0A7W2IJT6_9BURK</name>
<feature type="domain" description="N-acetyltransferase" evidence="3">
    <location>
        <begin position="3"/>
        <end position="146"/>
    </location>
</feature>
<dbReference type="Proteomes" id="UP000573499">
    <property type="component" value="Unassembled WGS sequence"/>
</dbReference>
<comment type="caution">
    <text evidence="4">The sequence shown here is derived from an EMBL/GenBank/DDBJ whole genome shotgun (WGS) entry which is preliminary data.</text>
</comment>
<dbReference type="InterPro" id="IPR050832">
    <property type="entry name" value="Bact_Acetyltransf"/>
</dbReference>
<dbReference type="SUPFAM" id="SSF55729">
    <property type="entry name" value="Acyl-CoA N-acyltransferases (Nat)"/>
    <property type="match status" value="1"/>
</dbReference>
<keyword evidence="2" id="KW-0012">Acyltransferase</keyword>
<dbReference type="PROSITE" id="PS51186">
    <property type="entry name" value="GNAT"/>
    <property type="match status" value="1"/>
</dbReference>
<dbReference type="GO" id="GO:0016747">
    <property type="term" value="F:acyltransferase activity, transferring groups other than amino-acyl groups"/>
    <property type="evidence" value="ECO:0007669"/>
    <property type="project" value="InterPro"/>
</dbReference>
<dbReference type="Pfam" id="PF00583">
    <property type="entry name" value="Acetyltransf_1"/>
    <property type="match status" value="1"/>
</dbReference>
<evidence type="ECO:0000313" key="4">
    <source>
        <dbReference type="EMBL" id="MBA5686687.1"/>
    </source>
</evidence>
<dbReference type="AlphaFoldDB" id="A0A7W2IJT6"/>
<evidence type="ECO:0000259" key="3">
    <source>
        <dbReference type="PROSITE" id="PS51186"/>
    </source>
</evidence>
<dbReference type="CDD" id="cd04301">
    <property type="entry name" value="NAT_SF"/>
    <property type="match status" value="1"/>
</dbReference>